<dbReference type="Pfam" id="PF02992">
    <property type="entry name" value="Transposase_21"/>
    <property type="match status" value="1"/>
</dbReference>
<proteinExistence type="predicted"/>
<evidence type="ECO:0000313" key="1">
    <source>
        <dbReference type="EMBL" id="KAL0427913.1"/>
    </source>
</evidence>
<dbReference type="PANTHER" id="PTHR10775:SF166">
    <property type="entry name" value="OS04G0146034 PROTEIN"/>
    <property type="match status" value="1"/>
</dbReference>
<dbReference type="EMBL" id="JACGWN010000010">
    <property type="protein sequence ID" value="KAL0427913.1"/>
    <property type="molecule type" value="Genomic_DNA"/>
</dbReference>
<organism evidence="1">
    <name type="scientific">Sesamum latifolium</name>
    <dbReference type="NCBI Taxonomy" id="2727402"/>
    <lineage>
        <taxon>Eukaryota</taxon>
        <taxon>Viridiplantae</taxon>
        <taxon>Streptophyta</taxon>
        <taxon>Embryophyta</taxon>
        <taxon>Tracheophyta</taxon>
        <taxon>Spermatophyta</taxon>
        <taxon>Magnoliopsida</taxon>
        <taxon>eudicotyledons</taxon>
        <taxon>Gunneridae</taxon>
        <taxon>Pentapetalae</taxon>
        <taxon>asterids</taxon>
        <taxon>lamiids</taxon>
        <taxon>Lamiales</taxon>
        <taxon>Pedaliaceae</taxon>
        <taxon>Sesamum</taxon>
    </lineage>
</organism>
<dbReference type="AlphaFoldDB" id="A0AAW2VF89"/>
<sequence length="71" mass="7956">MACGCPGARQCEGRDIHNAAALMWTVNDLPAYGMAFGWSTVGVIRCPVCMEDTRAFYMQNSRKACYFDCHR</sequence>
<comment type="caution">
    <text evidence="1">The sequence shown here is derived from an EMBL/GenBank/DDBJ whole genome shotgun (WGS) entry which is preliminary data.</text>
</comment>
<reference evidence="1" key="1">
    <citation type="submission" date="2020-06" db="EMBL/GenBank/DDBJ databases">
        <authorList>
            <person name="Li T."/>
            <person name="Hu X."/>
            <person name="Zhang T."/>
            <person name="Song X."/>
            <person name="Zhang H."/>
            <person name="Dai N."/>
            <person name="Sheng W."/>
            <person name="Hou X."/>
            <person name="Wei L."/>
        </authorList>
    </citation>
    <scope>NUCLEOTIDE SEQUENCE</scope>
    <source>
        <strain evidence="1">KEN1</strain>
        <tissue evidence="1">Leaf</tissue>
    </source>
</reference>
<reference evidence="1" key="2">
    <citation type="journal article" date="2024" name="Plant">
        <title>Genomic evolution and insights into agronomic trait innovations of Sesamum species.</title>
        <authorList>
            <person name="Miao H."/>
            <person name="Wang L."/>
            <person name="Qu L."/>
            <person name="Liu H."/>
            <person name="Sun Y."/>
            <person name="Le M."/>
            <person name="Wang Q."/>
            <person name="Wei S."/>
            <person name="Zheng Y."/>
            <person name="Lin W."/>
            <person name="Duan Y."/>
            <person name="Cao H."/>
            <person name="Xiong S."/>
            <person name="Wang X."/>
            <person name="Wei L."/>
            <person name="Li C."/>
            <person name="Ma Q."/>
            <person name="Ju M."/>
            <person name="Zhao R."/>
            <person name="Li G."/>
            <person name="Mu C."/>
            <person name="Tian Q."/>
            <person name="Mei H."/>
            <person name="Zhang T."/>
            <person name="Gao T."/>
            <person name="Zhang H."/>
        </authorList>
    </citation>
    <scope>NUCLEOTIDE SEQUENCE</scope>
    <source>
        <strain evidence="1">KEN1</strain>
    </source>
</reference>
<protein>
    <submittedName>
        <fullName evidence="1">Uncharacterized protein</fullName>
    </submittedName>
</protein>
<dbReference type="InterPro" id="IPR004242">
    <property type="entry name" value="Transposase_21"/>
</dbReference>
<accession>A0AAW2VF89</accession>
<name>A0AAW2VF89_9LAMI</name>
<dbReference type="PANTHER" id="PTHR10775">
    <property type="entry name" value="OS08G0208400 PROTEIN"/>
    <property type="match status" value="1"/>
</dbReference>
<gene>
    <name evidence="1" type="ORF">Slati_2966100</name>
</gene>